<name>A0AAV7IDZ4_COTGL</name>
<dbReference type="Proteomes" id="UP000826195">
    <property type="component" value="Unassembled WGS sequence"/>
</dbReference>
<dbReference type="EMBL" id="JAHXZJ010001864">
    <property type="protein sequence ID" value="KAH0549941.1"/>
    <property type="molecule type" value="Genomic_DNA"/>
</dbReference>
<organism evidence="1 2">
    <name type="scientific">Cotesia glomerata</name>
    <name type="common">Lepidopteran parasitic wasp</name>
    <name type="synonym">Apanteles glomeratus</name>
    <dbReference type="NCBI Taxonomy" id="32391"/>
    <lineage>
        <taxon>Eukaryota</taxon>
        <taxon>Metazoa</taxon>
        <taxon>Ecdysozoa</taxon>
        <taxon>Arthropoda</taxon>
        <taxon>Hexapoda</taxon>
        <taxon>Insecta</taxon>
        <taxon>Pterygota</taxon>
        <taxon>Neoptera</taxon>
        <taxon>Endopterygota</taxon>
        <taxon>Hymenoptera</taxon>
        <taxon>Apocrita</taxon>
        <taxon>Ichneumonoidea</taxon>
        <taxon>Braconidae</taxon>
        <taxon>Microgastrinae</taxon>
        <taxon>Cotesia</taxon>
    </lineage>
</organism>
<comment type="caution">
    <text evidence="1">The sequence shown here is derived from an EMBL/GenBank/DDBJ whole genome shotgun (WGS) entry which is preliminary data.</text>
</comment>
<evidence type="ECO:0000313" key="1">
    <source>
        <dbReference type="EMBL" id="KAH0549941.1"/>
    </source>
</evidence>
<sequence length="222" mass="25814">MYRKNEKVEPILFKEAKPGHPVGEIIKRIFRWYVNCEKGGYIKARVGLDTEVEDVRGSRDVSGKREEVGKGRDQREGEFRNAMSGLVRPAEIRVLIWRVSSPLYNLLCYTASPPSLARCRLVVVVRHEKRRRNRVTTSLKPNKSKKTIRYLLRVNKLHSTLSVMKKYVFRPFKGQKVYQRDILMGGSTTRKEPARRPSPRDFDPHHIARFCVTFIHVPSQPS</sequence>
<reference evidence="1 2" key="1">
    <citation type="journal article" date="2021" name="J. Hered.">
        <title>A chromosome-level genome assembly of the parasitoid wasp, Cotesia glomerata (Hymenoptera: Braconidae).</title>
        <authorList>
            <person name="Pinto B.J."/>
            <person name="Weis J.J."/>
            <person name="Gamble T."/>
            <person name="Ode P.J."/>
            <person name="Paul R."/>
            <person name="Zaspel J.M."/>
        </authorList>
    </citation>
    <scope>NUCLEOTIDE SEQUENCE [LARGE SCALE GENOMIC DNA]</scope>
    <source>
        <strain evidence="1">CgM1</strain>
    </source>
</reference>
<gene>
    <name evidence="1" type="ORF">KQX54_016014</name>
</gene>
<evidence type="ECO:0000313" key="2">
    <source>
        <dbReference type="Proteomes" id="UP000826195"/>
    </source>
</evidence>
<keyword evidence="2" id="KW-1185">Reference proteome</keyword>
<protein>
    <submittedName>
        <fullName evidence="1">Uncharacterized protein</fullName>
    </submittedName>
</protein>
<accession>A0AAV7IDZ4</accession>
<dbReference type="AlphaFoldDB" id="A0AAV7IDZ4"/>
<proteinExistence type="predicted"/>